<sequence>MNSPVDPSGDVPALQVRLLGTVEARLGEQRLDIVAPQSLIVLAMLAADPGRTVSTTRLAEGVWGDRQPASAIGALRNQILMLRRRFDAHGGPGAGARWLCSARGGYRLDLSVDSDAARVEELIEDAESACRDGEFAAAEVKLSAAQALWRGDPLVGLTGPWAEQERSRLRRLRTTLRGAALSVALEVGDHAAAIAELEALIVAEPHTERWRELLMIALSRSGRRVEALEVYRDTRRLLADDLGLEPGPDLVRLHQQLLSAELPGGQAERSDGTGTGWVAADLGTRLATPAQLPPDPPDFVGRAGLLDELSESLSAMPLRQPVVVTGMGGIGKTTLAVHLAHRVRHLFPDGQFYLDLGGTAERPRTAEELLAMMLCAIGVERADVPLDPQERTALWRTVIAGRRVLLVLDDARDADQVLPLLPGTAEAAVLITGRSTMAELFGARMVRLDVLSPDESRELLRNIVSERRVAAEPEAARDILAACGHLPVAVRVVGARLAGRPEWALAPVAARLADERRRLTELAVGGTTVESVFRYSYRQLDAELARAFVVVAVPDAPDLSLGAIAALLDRDRAEAERLCETLVDLGMLQSPQLGRYRYHDLLRLFARTLFAEVDLEPAPVLERLAEFCLATVKNIVELRDSGVGRQHFAETTVAGERFTDERECAAWVAGERFGLVALYRQAATGANARTVTLAIDLALLLAVSGDGGEHLPQVAQAMDDLSAVAARGGDRRATARAQVAASTARLVGAGDMRVAVPLRSAAAVLRELGDRAAAITAEQMMGTAAAYQGLVDVAVEHYRRAMDLVQPESGRWAQGMGWATIARSYCDAGRADDAEAAAERALAIAREVGSLRLESMALQELGFAHSLRQENPAALELCVEALRVARRAGRRHQEGWALSRLAEVLLRCGDAQAAVPVAAEAVQALTEVSAIVRRVRAMQVYGWALAAAGRRGEAEPVLQRARTAGRRIGLPVLDLAPPEFRPATRPTLRLFSGGQHG</sequence>
<dbReference type="InterPro" id="IPR019734">
    <property type="entry name" value="TPR_rpt"/>
</dbReference>
<dbReference type="InterPro" id="IPR036388">
    <property type="entry name" value="WH-like_DNA-bd_sf"/>
</dbReference>
<dbReference type="InterPro" id="IPR027417">
    <property type="entry name" value="P-loop_NTPase"/>
</dbReference>
<dbReference type="SMART" id="SM01043">
    <property type="entry name" value="BTAD"/>
    <property type="match status" value="1"/>
</dbReference>
<dbReference type="SMART" id="SM00862">
    <property type="entry name" value="Trans_reg_C"/>
    <property type="match status" value="1"/>
</dbReference>
<dbReference type="InterPro" id="IPR011990">
    <property type="entry name" value="TPR-like_helical_dom_sf"/>
</dbReference>
<dbReference type="GO" id="GO:0043531">
    <property type="term" value="F:ADP binding"/>
    <property type="evidence" value="ECO:0007669"/>
    <property type="project" value="InterPro"/>
</dbReference>
<evidence type="ECO:0000256" key="4">
    <source>
        <dbReference type="ARBA" id="ARBA00023125"/>
    </source>
</evidence>
<dbReference type="RefSeq" id="WP_167490061.1">
    <property type="nucleotide sequence ID" value="NZ_CP046173.1"/>
</dbReference>
<name>A0A6G9ZAY8_9NOCA</name>
<protein>
    <recommendedName>
        <fullName evidence="7">OmpR/PhoB-type domain-containing protein</fullName>
    </recommendedName>
</protein>
<keyword evidence="2" id="KW-0677">Repeat</keyword>
<accession>A0A6G9ZAY8</accession>
<evidence type="ECO:0000313" key="9">
    <source>
        <dbReference type="Proteomes" id="UP000500953"/>
    </source>
</evidence>
<dbReference type="SMART" id="SM00028">
    <property type="entry name" value="TPR"/>
    <property type="match status" value="3"/>
</dbReference>
<dbReference type="Proteomes" id="UP000500953">
    <property type="component" value="Chromosome"/>
</dbReference>
<dbReference type="Gene3D" id="3.40.50.300">
    <property type="entry name" value="P-loop containing nucleotide triphosphate hydrolases"/>
    <property type="match status" value="1"/>
</dbReference>
<gene>
    <name evidence="8" type="ORF">F6W96_34230</name>
</gene>
<dbReference type="PRINTS" id="PR00364">
    <property type="entry name" value="DISEASERSIST"/>
</dbReference>
<dbReference type="InterPro" id="IPR042197">
    <property type="entry name" value="Apaf_helical"/>
</dbReference>
<dbReference type="Gene3D" id="1.25.40.10">
    <property type="entry name" value="Tetratricopeptide repeat domain"/>
    <property type="match status" value="2"/>
</dbReference>
<evidence type="ECO:0000256" key="6">
    <source>
        <dbReference type="PROSITE-ProRule" id="PRU01091"/>
    </source>
</evidence>
<dbReference type="PANTHER" id="PTHR35807">
    <property type="entry name" value="TRANSCRIPTIONAL REGULATOR REDD-RELATED"/>
    <property type="match status" value="1"/>
</dbReference>
<dbReference type="Gene3D" id="1.10.8.430">
    <property type="entry name" value="Helical domain of apoptotic protease-activating factors"/>
    <property type="match status" value="1"/>
</dbReference>
<comment type="similarity">
    <text evidence="1">Belongs to the AfsR/DnrI/RedD regulatory family.</text>
</comment>
<dbReference type="InterPro" id="IPR005158">
    <property type="entry name" value="BTAD"/>
</dbReference>
<evidence type="ECO:0000256" key="5">
    <source>
        <dbReference type="ARBA" id="ARBA00023163"/>
    </source>
</evidence>
<dbReference type="GO" id="GO:0006355">
    <property type="term" value="P:regulation of DNA-templated transcription"/>
    <property type="evidence" value="ECO:0007669"/>
    <property type="project" value="InterPro"/>
</dbReference>
<dbReference type="InterPro" id="IPR051677">
    <property type="entry name" value="AfsR-DnrI-RedD_regulator"/>
</dbReference>
<dbReference type="Pfam" id="PF03704">
    <property type="entry name" value="BTAD"/>
    <property type="match status" value="1"/>
</dbReference>
<dbReference type="AlphaFoldDB" id="A0A6G9ZAY8"/>
<feature type="DNA-binding region" description="OmpR/PhoB-type" evidence="6">
    <location>
        <begin position="6"/>
        <end position="110"/>
    </location>
</feature>
<dbReference type="SUPFAM" id="SSF52540">
    <property type="entry name" value="P-loop containing nucleoside triphosphate hydrolases"/>
    <property type="match status" value="1"/>
</dbReference>
<evidence type="ECO:0000256" key="1">
    <source>
        <dbReference type="ARBA" id="ARBA00005820"/>
    </source>
</evidence>
<dbReference type="PANTHER" id="PTHR35807:SF1">
    <property type="entry name" value="TRANSCRIPTIONAL REGULATOR REDD"/>
    <property type="match status" value="1"/>
</dbReference>
<keyword evidence="3" id="KW-0805">Transcription regulation</keyword>
<evidence type="ECO:0000256" key="2">
    <source>
        <dbReference type="ARBA" id="ARBA00022737"/>
    </source>
</evidence>
<keyword evidence="5" id="KW-0804">Transcription</keyword>
<dbReference type="Pfam" id="PF00931">
    <property type="entry name" value="NB-ARC"/>
    <property type="match status" value="1"/>
</dbReference>
<dbReference type="InterPro" id="IPR016032">
    <property type="entry name" value="Sig_transdc_resp-reg_C-effctor"/>
</dbReference>
<evidence type="ECO:0000259" key="7">
    <source>
        <dbReference type="PROSITE" id="PS51755"/>
    </source>
</evidence>
<dbReference type="SUPFAM" id="SSF48452">
    <property type="entry name" value="TPR-like"/>
    <property type="match status" value="2"/>
</dbReference>
<organism evidence="8 9">
    <name type="scientific">Nocardia terpenica</name>
    <dbReference type="NCBI Taxonomy" id="455432"/>
    <lineage>
        <taxon>Bacteria</taxon>
        <taxon>Bacillati</taxon>
        <taxon>Actinomycetota</taxon>
        <taxon>Actinomycetes</taxon>
        <taxon>Mycobacteriales</taxon>
        <taxon>Nocardiaceae</taxon>
        <taxon>Nocardia</taxon>
    </lineage>
</organism>
<dbReference type="InterPro" id="IPR001867">
    <property type="entry name" value="OmpR/PhoB-type_DNA-bd"/>
</dbReference>
<dbReference type="GO" id="GO:0000160">
    <property type="term" value="P:phosphorelay signal transduction system"/>
    <property type="evidence" value="ECO:0007669"/>
    <property type="project" value="InterPro"/>
</dbReference>
<dbReference type="PROSITE" id="PS51755">
    <property type="entry name" value="OMPR_PHOB"/>
    <property type="match status" value="1"/>
</dbReference>
<dbReference type="CDD" id="cd15831">
    <property type="entry name" value="BTAD"/>
    <property type="match status" value="1"/>
</dbReference>
<dbReference type="GO" id="GO:0003677">
    <property type="term" value="F:DNA binding"/>
    <property type="evidence" value="ECO:0007669"/>
    <property type="project" value="UniProtKB-UniRule"/>
</dbReference>
<evidence type="ECO:0000313" key="8">
    <source>
        <dbReference type="EMBL" id="QIS22652.1"/>
    </source>
</evidence>
<dbReference type="EMBL" id="CP046173">
    <property type="protein sequence ID" value="QIS22652.1"/>
    <property type="molecule type" value="Genomic_DNA"/>
</dbReference>
<reference evidence="8 9" key="1">
    <citation type="journal article" date="2019" name="ACS Chem. Biol.">
        <title>Identification and Mobilization of a Cryptic Antibiotic Biosynthesis Gene Locus from a Human-Pathogenic Nocardia Isolate.</title>
        <authorList>
            <person name="Herisse M."/>
            <person name="Ishida K."/>
            <person name="Porter J.L."/>
            <person name="Howden B."/>
            <person name="Hertweck C."/>
            <person name="Stinear T.P."/>
            <person name="Pidot S.J."/>
        </authorList>
    </citation>
    <scope>NUCLEOTIDE SEQUENCE [LARGE SCALE GENOMIC DNA]</scope>
    <source>
        <strain evidence="8 9">AUSMDU00012715</strain>
    </source>
</reference>
<dbReference type="SUPFAM" id="SSF46894">
    <property type="entry name" value="C-terminal effector domain of the bipartite response regulators"/>
    <property type="match status" value="1"/>
</dbReference>
<feature type="domain" description="OmpR/PhoB-type" evidence="7">
    <location>
        <begin position="6"/>
        <end position="110"/>
    </location>
</feature>
<proteinExistence type="inferred from homology"/>
<dbReference type="Gene3D" id="1.10.10.10">
    <property type="entry name" value="Winged helix-like DNA-binding domain superfamily/Winged helix DNA-binding domain"/>
    <property type="match status" value="1"/>
</dbReference>
<dbReference type="InterPro" id="IPR002182">
    <property type="entry name" value="NB-ARC"/>
</dbReference>
<evidence type="ECO:0000256" key="3">
    <source>
        <dbReference type="ARBA" id="ARBA00023015"/>
    </source>
</evidence>
<keyword evidence="4 6" id="KW-0238">DNA-binding</keyword>